<dbReference type="RefSeq" id="WP_092512955.1">
    <property type="nucleotide sequence ID" value="NZ_CAWNQB010000005.1"/>
</dbReference>
<evidence type="ECO:0000313" key="3">
    <source>
        <dbReference type="Proteomes" id="UP000198919"/>
    </source>
</evidence>
<accession>A0A1I3VGY2</accession>
<organism evidence="2 3">
    <name type="scientific">Xenorhabdus mauleonii</name>
    <dbReference type="NCBI Taxonomy" id="351675"/>
    <lineage>
        <taxon>Bacteria</taxon>
        <taxon>Pseudomonadati</taxon>
        <taxon>Pseudomonadota</taxon>
        <taxon>Gammaproteobacteria</taxon>
        <taxon>Enterobacterales</taxon>
        <taxon>Morganellaceae</taxon>
        <taxon>Xenorhabdus</taxon>
    </lineage>
</organism>
<reference evidence="2" key="2">
    <citation type="submission" date="2016-10" db="EMBL/GenBank/DDBJ databases">
        <authorList>
            <person name="de Groot N.N."/>
        </authorList>
    </citation>
    <scope>NUCLEOTIDE SEQUENCE [LARGE SCALE GENOMIC DNA]</scope>
    <source>
        <strain evidence="2">DSM 17908</strain>
    </source>
</reference>
<dbReference type="STRING" id="351675.SAMN05421680_12050"/>
<name>A0A1I3VGY2_9GAMM</name>
<dbReference type="EMBL" id="NITY01000013">
    <property type="protein sequence ID" value="PHM39017.1"/>
    <property type="molecule type" value="Genomic_DNA"/>
</dbReference>
<evidence type="ECO:0000313" key="2">
    <source>
        <dbReference type="EMBL" id="SFJ93477.1"/>
    </source>
</evidence>
<gene>
    <name evidence="2" type="ORF">SAMN05421680_12050</name>
    <name evidence="1" type="ORF">Xmau_03186</name>
</gene>
<dbReference type="AlphaFoldDB" id="A0A1I3VGY2"/>
<evidence type="ECO:0000313" key="1">
    <source>
        <dbReference type="EMBL" id="PHM39017.1"/>
    </source>
</evidence>
<protein>
    <submittedName>
        <fullName evidence="2">Uncharacterized protein</fullName>
    </submittedName>
</protein>
<reference evidence="3" key="1">
    <citation type="submission" date="2016-10" db="EMBL/GenBank/DDBJ databases">
        <authorList>
            <person name="Varghese N."/>
            <person name="Submissions S."/>
        </authorList>
    </citation>
    <scope>NUCLEOTIDE SEQUENCE [LARGE SCALE GENOMIC DNA]</scope>
    <source>
        <strain evidence="3">DSM 17908</strain>
    </source>
</reference>
<dbReference type="Proteomes" id="UP000198919">
    <property type="component" value="Unassembled WGS sequence"/>
</dbReference>
<evidence type="ECO:0000313" key="4">
    <source>
        <dbReference type="Proteomes" id="UP000224607"/>
    </source>
</evidence>
<dbReference type="EMBL" id="FORG01000020">
    <property type="protein sequence ID" value="SFJ93477.1"/>
    <property type="molecule type" value="Genomic_DNA"/>
</dbReference>
<keyword evidence="4" id="KW-1185">Reference proteome</keyword>
<proteinExistence type="predicted"/>
<dbReference type="Proteomes" id="UP000224607">
    <property type="component" value="Unassembled WGS sequence"/>
</dbReference>
<dbReference type="OrthoDB" id="6636584at2"/>
<sequence>MILYELDSTLKSNGDVIDINDSKGRLSSYFIWNKEDGNFLNFMKPRCQSQKNIKLDNLLSSDYLPANIGIPVFSKKAMKAFESTFIDDIKGFECIVNCEEGEYVYYMCFINVFLNLVDTENSEFRSLSNGRKILTKAIYKNCDELDFYIARDTNFKERLIVSQKFVDFCHSNELNINFLKVMQV</sequence>
<reference evidence="1 4" key="3">
    <citation type="journal article" date="2017" name="Nat. Microbiol.">
        <title>Natural product diversity associated with the nematode symbionts Photorhabdus and Xenorhabdus.</title>
        <authorList>
            <person name="Tobias N.J."/>
            <person name="Wolff H."/>
            <person name="Djahanschiri B."/>
            <person name="Grundmann F."/>
            <person name="Kronenwerth M."/>
            <person name="Shi Y.M."/>
            <person name="Simonyi S."/>
            <person name="Grun P."/>
            <person name="Shapiro-Ilan D."/>
            <person name="Pidot S.J."/>
            <person name="Stinear T.P."/>
            <person name="Ebersberger I."/>
            <person name="Bode H.B."/>
        </authorList>
    </citation>
    <scope>NUCLEOTIDE SEQUENCE [LARGE SCALE GENOMIC DNA]</scope>
    <source>
        <strain evidence="1 4">DSM 17908</strain>
    </source>
</reference>